<dbReference type="Proteomes" id="UP000273734">
    <property type="component" value="Unassembled WGS sequence"/>
</dbReference>
<name>A0AB74D4T8_9BURK</name>
<gene>
    <name evidence="1" type="ORF">DF015_22050</name>
</gene>
<evidence type="ECO:0000313" key="1">
    <source>
        <dbReference type="EMBL" id="RQP74599.1"/>
    </source>
</evidence>
<dbReference type="AlphaFoldDB" id="A0AB74D4T8"/>
<accession>A0AB74D4T8</accession>
<organism evidence="1 2">
    <name type="scientific">Burkholderia ubonensis</name>
    <dbReference type="NCBI Taxonomy" id="101571"/>
    <lineage>
        <taxon>Bacteria</taxon>
        <taxon>Pseudomonadati</taxon>
        <taxon>Pseudomonadota</taxon>
        <taxon>Betaproteobacteria</taxon>
        <taxon>Burkholderiales</taxon>
        <taxon>Burkholderiaceae</taxon>
        <taxon>Burkholderia</taxon>
        <taxon>Burkholderia cepacia complex</taxon>
    </lineage>
</organism>
<reference evidence="1 2" key="1">
    <citation type="submission" date="2018-08" db="EMBL/GenBank/DDBJ databases">
        <title>Comparative analysis of Burkholderia isolates from Puerto Rico.</title>
        <authorList>
            <person name="Hall C."/>
            <person name="Sahl J."/>
            <person name="Wagner D."/>
        </authorList>
    </citation>
    <scope>NUCLEOTIDE SEQUENCE [LARGE SCALE GENOMIC DNA]</scope>
    <source>
        <strain evidence="1 2">Bp8964</strain>
    </source>
</reference>
<comment type="caution">
    <text evidence="1">The sequence shown here is derived from an EMBL/GenBank/DDBJ whole genome shotgun (WGS) entry which is preliminary data.</text>
</comment>
<proteinExistence type="predicted"/>
<sequence length="110" mass="11655">MVADGVAVDGGTPGGCRARGAGSGMLTHGQDAHVNTAAAANSGAAPGGAVRADGRMRPCPFGQFGYARRRLRDNERPRAIAPLYIERYRHRIDTMGYPFATTALRQRLDG</sequence>
<dbReference type="EMBL" id="QTNY01000016">
    <property type="protein sequence ID" value="RQP74599.1"/>
    <property type="molecule type" value="Genomic_DNA"/>
</dbReference>
<evidence type="ECO:0000313" key="2">
    <source>
        <dbReference type="Proteomes" id="UP000273734"/>
    </source>
</evidence>
<protein>
    <submittedName>
        <fullName evidence="1">Uncharacterized protein</fullName>
    </submittedName>
</protein>